<reference evidence="5 6" key="1">
    <citation type="submission" date="2020-08" db="EMBL/GenBank/DDBJ databases">
        <title>Plant Genome Project.</title>
        <authorList>
            <person name="Zhang R.-G."/>
        </authorList>
    </citation>
    <scope>NUCLEOTIDE SEQUENCE [LARGE SCALE GENOMIC DNA]</scope>
    <source>
        <tissue evidence="5">Rhizome</tissue>
    </source>
</reference>
<gene>
    <name evidence="5" type="ORF">ZIOFF_064822</name>
</gene>
<feature type="compositionally biased region" description="Low complexity" evidence="3">
    <location>
        <begin position="354"/>
        <end position="366"/>
    </location>
</feature>
<evidence type="ECO:0000256" key="2">
    <source>
        <dbReference type="ARBA" id="ARBA00023242"/>
    </source>
</evidence>
<feature type="region of interest" description="Disordered" evidence="3">
    <location>
        <begin position="273"/>
        <end position="381"/>
    </location>
</feature>
<dbReference type="GO" id="GO:0005634">
    <property type="term" value="C:nucleus"/>
    <property type="evidence" value="ECO:0007669"/>
    <property type="project" value="UniProtKB-SubCell"/>
</dbReference>
<feature type="region of interest" description="Disordered" evidence="3">
    <location>
        <begin position="579"/>
        <end position="629"/>
    </location>
</feature>
<evidence type="ECO:0000313" key="5">
    <source>
        <dbReference type="EMBL" id="KAG6475594.1"/>
    </source>
</evidence>
<dbReference type="InterPro" id="IPR036142">
    <property type="entry name" value="ENT_dom-like_sf"/>
</dbReference>
<dbReference type="SUPFAM" id="SSF63748">
    <property type="entry name" value="Tudor/PWWP/MBT"/>
    <property type="match status" value="1"/>
</dbReference>
<comment type="caution">
    <text evidence="5">The sequence shown here is derived from an EMBL/GenBank/DDBJ whole genome shotgun (WGS) entry which is preliminary data.</text>
</comment>
<dbReference type="PANTHER" id="PTHR33432:SF27">
    <property type="entry name" value="PROTEIN EMSY-LIKE 3"/>
    <property type="match status" value="1"/>
</dbReference>
<feature type="domain" description="ENT" evidence="4">
    <location>
        <begin position="199"/>
        <end position="286"/>
    </location>
</feature>
<dbReference type="AlphaFoldDB" id="A0A8J5EWH0"/>
<name>A0A8J5EWH0_ZINOF</name>
<dbReference type="FunFam" id="1.10.1240.40:FF:000005">
    <property type="entry name" value="ENT domain containing protein, expressed"/>
    <property type="match status" value="1"/>
</dbReference>
<accession>A0A8J5EWH0</accession>
<dbReference type="SUPFAM" id="SSF158639">
    <property type="entry name" value="ENT-like"/>
    <property type="match status" value="1"/>
</dbReference>
<evidence type="ECO:0000259" key="4">
    <source>
        <dbReference type="PROSITE" id="PS51138"/>
    </source>
</evidence>
<keyword evidence="2" id="KW-0539">Nucleus</keyword>
<protein>
    <recommendedName>
        <fullName evidence="4">ENT domain-containing protein</fullName>
    </recommendedName>
</protein>
<dbReference type="PROSITE" id="PS51138">
    <property type="entry name" value="ENT"/>
    <property type="match status" value="1"/>
</dbReference>
<dbReference type="GO" id="GO:0050832">
    <property type="term" value="P:defense response to fungus"/>
    <property type="evidence" value="ECO:0007669"/>
    <property type="project" value="InterPro"/>
</dbReference>
<evidence type="ECO:0000256" key="1">
    <source>
        <dbReference type="ARBA" id="ARBA00004123"/>
    </source>
</evidence>
<sequence>MGCSSEYRHAKPGTETVRIASKKSVAVRSLTLFLPLDSSFYSLRPPLPLRPARHLLPLPPNLPQNPCSPLGLPIESAFSSSFRTVSSSSATGSGAEAADLFAANWVVVQGNPSVFQLDGFGVSRGFTQRGFRKQGIPDMEFGPSDSSGKLSLASLPSDHDRTDDDFPPPLQNRGVRQHMTGNGRTTVGAIPYARVQSDMEIQIHRLEQEAYTSVLRAFKAQSDAITWEKESLITELRKELKVSDEEHRELLNRVNADDIIRRIREWRQEGGHQSGVFSNVQSDVPAPSPTISASRKRQRTQPVPSLSLDVPSTGLHSQPVAVPMQPSPSAAKRTTTTGPKGKKSKTGQAVPGASSMKSMQYSSSGPSGRGHMANKNSSSAPAPVGLAKTALYDPLIGRKVMTRWPDDNNFYEAVIHDYNSVEVCVVILLFLIFFTALLTLEYSGHQHLTGIDIIPPEDLRWDCDNPGISHRPGLGVAPGVPERGAKKPSGRSRAIPGAGRGRGIMKNQAKKPIQPPQDGIGKNTGDIEILDTKILIKEVEKVFSASQPDPKGMKDAKNLLKTHEQSLIAAIARLADVSDGESEGGKHQYSHGQSMERDRGWRNHMIARAGEQEGYDGNHLGGDDDDDDT</sequence>
<dbReference type="Pfam" id="PF03735">
    <property type="entry name" value="ENT"/>
    <property type="match status" value="1"/>
</dbReference>
<evidence type="ECO:0000256" key="3">
    <source>
        <dbReference type="SAM" id="MobiDB-lite"/>
    </source>
</evidence>
<dbReference type="EMBL" id="JACMSC010000018">
    <property type="protein sequence ID" value="KAG6475594.1"/>
    <property type="molecule type" value="Genomic_DNA"/>
</dbReference>
<proteinExistence type="predicted"/>
<organism evidence="5 6">
    <name type="scientific">Zingiber officinale</name>
    <name type="common">Ginger</name>
    <name type="synonym">Amomum zingiber</name>
    <dbReference type="NCBI Taxonomy" id="94328"/>
    <lineage>
        <taxon>Eukaryota</taxon>
        <taxon>Viridiplantae</taxon>
        <taxon>Streptophyta</taxon>
        <taxon>Embryophyta</taxon>
        <taxon>Tracheophyta</taxon>
        <taxon>Spermatophyta</taxon>
        <taxon>Magnoliopsida</taxon>
        <taxon>Liliopsida</taxon>
        <taxon>Zingiberales</taxon>
        <taxon>Zingiberaceae</taxon>
        <taxon>Zingiber</taxon>
    </lineage>
</organism>
<evidence type="ECO:0000313" key="6">
    <source>
        <dbReference type="Proteomes" id="UP000734854"/>
    </source>
</evidence>
<dbReference type="SMART" id="SM01191">
    <property type="entry name" value="ENT"/>
    <property type="match status" value="1"/>
</dbReference>
<dbReference type="InterPro" id="IPR033485">
    <property type="entry name" value="EMSY-LIKE_plant"/>
</dbReference>
<feature type="region of interest" description="Disordered" evidence="3">
    <location>
        <begin position="472"/>
        <end position="504"/>
    </location>
</feature>
<dbReference type="PANTHER" id="PTHR33432">
    <property type="entry name" value="PROTEIN EMSY-LIKE 4"/>
    <property type="match status" value="1"/>
</dbReference>
<dbReference type="InterPro" id="IPR005491">
    <property type="entry name" value="ENT_dom"/>
</dbReference>
<dbReference type="Gene3D" id="1.10.1240.40">
    <property type="entry name" value="ENT domain"/>
    <property type="match status" value="1"/>
</dbReference>
<dbReference type="Proteomes" id="UP000734854">
    <property type="component" value="Unassembled WGS sequence"/>
</dbReference>
<feature type="region of interest" description="Disordered" evidence="3">
    <location>
        <begin position="134"/>
        <end position="185"/>
    </location>
</feature>
<comment type="subcellular location">
    <subcellularLocation>
        <location evidence="1">Nucleus</location>
    </subcellularLocation>
</comment>
<keyword evidence="6" id="KW-1185">Reference proteome</keyword>